<dbReference type="GO" id="GO:0009986">
    <property type="term" value="C:cell surface"/>
    <property type="evidence" value="ECO:0007669"/>
    <property type="project" value="TreeGrafter"/>
</dbReference>
<evidence type="ECO:0000256" key="1">
    <source>
        <dbReference type="ARBA" id="ARBA00005641"/>
    </source>
</evidence>
<evidence type="ECO:0000259" key="6">
    <source>
        <dbReference type="Pfam" id="PF00150"/>
    </source>
</evidence>
<feature type="domain" description="Glycoside hydrolase family 5" evidence="6">
    <location>
        <begin position="87"/>
        <end position="300"/>
    </location>
</feature>
<dbReference type="RefSeq" id="XP_062875656.1">
    <property type="nucleotide sequence ID" value="XM_063019586.1"/>
</dbReference>
<accession>A0AAX4H420</accession>
<dbReference type="SUPFAM" id="SSF51445">
    <property type="entry name" value="(Trans)glycosidases"/>
    <property type="match status" value="1"/>
</dbReference>
<dbReference type="Pfam" id="PF00150">
    <property type="entry name" value="Cellulase"/>
    <property type="match status" value="1"/>
</dbReference>
<keyword evidence="3 5" id="KW-0326">Glycosidase</keyword>
<dbReference type="GO" id="GO:0046557">
    <property type="term" value="F:glucan endo-1,6-beta-glucosidase activity"/>
    <property type="evidence" value="ECO:0007669"/>
    <property type="project" value="TreeGrafter"/>
</dbReference>
<keyword evidence="8" id="KW-1185">Reference proteome</keyword>
<evidence type="ECO:0000313" key="8">
    <source>
        <dbReference type="Proteomes" id="UP001338582"/>
    </source>
</evidence>
<dbReference type="GO" id="GO:0071555">
    <property type="term" value="P:cell wall organization"/>
    <property type="evidence" value="ECO:0007669"/>
    <property type="project" value="UniProtKB-KW"/>
</dbReference>
<evidence type="ECO:0000256" key="5">
    <source>
        <dbReference type="RuleBase" id="RU361153"/>
    </source>
</evidence>
<evidence type="ECO:0000256" key="3">
    <source>
        <dbReference type="ARBA" id="ARBA00023295"/>
    </source>
</evidence>
<dbReference type="Proteomes" id="UP001338582">
    <property type="component" value="Chromosome 1"/>
</dbReference>
<dbReference type="KEGG" id="asau:88171573"/>
<evidence type="ECO:0000256" key="2">
    <source>
        <dbReference type="ARBA" id="ARBA00022801"/>
    </source>
</evidence>
<dbReference type="PANTHER" id="PTHR31297">
    <property type="entry name" value="GLUCAN ENDO-1,6-BETA-GLUCOSIDASE B"/>
    <property type="match status" value="1"/>
</dbReference>
<dbReference type="EMBL" id="CP138894">
    <property type="protein sequence ID" value="WPK23269.1"/>
    <property type="molecule type" value="Genomic_DNA"/>
</dbReference>
<dbReference type="GO" id="GO:0005576">
    <property type="term" value="C:extracellular region"/>
    <property type="evidence" value="ECO:0007669"/>
    <property type="project" value="TreeGrafter"/>
</dbReference>
<protein>
    <recommendedName>
        <fullName evidence="6">Glycoside hydrolase family 5 domain-containing protein</fullName>
    </recommendedName>
</protein>
<dbReference type="GO" id="GO:0009251">
    <property type="term" value="P:glucan catabolic process"/>
    <property type="evidence" value="ECO:0007669"/>
    <property type="project" value="TreeGrafter"/>
</dbReference>
<evidence type="ECO:0000256" key="4">
    <source>
        <dbReference type="ARBA" id="ARBA00023316"/>
    </source>
</evidence>
<comment type="similarity">
    <text evidence="1 5">Belongs to the glycosyl hydrolase 5 (cellulase A) family.</text>
</comment>
<gene>
    <name evidence="7" type="ORF">PUMCH_000504</name>
</gene>
<reference evidence="7 8" key="1">
    <citation type="submission" date="2023-10" db="EMBL/GenBank/DDBJ databases">
        <title>Draft Genome Sequence of Candida saopaulonensis from a very Premature Infant with Sepsis.</title>
        <authorList>
            <person name="Ning Y."/>
            <person name="Dai R."/>
            <person name="Xiao M."/>
            <person name="Xu Y."/>
            <person name="Yan Q."/>
            <person name="Zhang L."/>
        </authorList>
    </citation>
    <scope>NUCLEOTIDE SEQUENCE [LARGE SCALE GENOMIC DNA]</scope>
    <source>
        <strain evidence="7 8">19XY460</strain>
    </source>
</reference>
<proteinExistence type="inferred from homology"/>
<sequence length="491" mass="56502">MQDPINISENISDKSFVQYRTNFGVNLGGCFVREKWMFENSMMGDEWNHKTELQALKLEVGARNHDGARDFLENFWRGFMNDGDWDWIRSKGMNSVRVPIGYWNIDGGNFTGGTKFAPYADIYRNSWQIFKSHFIEAAARFNISVLVDVHALPGGANADSHSGEEHTADFWWDEGKQGLMVDAVRFIARDLRGYNNISGIQIVNEAMDVKPKDSLYRYYERAMRAIREEDNSVPVVISDGWWTPNFTGWIKNLQGDDQNFGFILDAHCYRMVTGEDKGKSAQQITDDLEGDFVNGSKFITDEEKKVVDLMLGEFTCVLSGESWSHSGVNPGERNDPGRRELAARFGRKQIELALKRTPAAIYFWSYKFPYDWGEWDAREVFNGYIGAPSVSMPPGGLFEELRDGEYNGHIKYWTDKGLNYDFDRYKLGFEAGWSDAYAFAERGAMVGRKQALKFARKQQHIRERGNLGDIWQFEQGYDKALEHFANRCYRT</sequence>
<dbReference type="GeneID" id="88171573"/>
<keyword evidence="4" id="KW-0961">Cell wall biogenesis/degradation</keyword>
<name>A0AAX4H420_9ASCO</name>
<dbReference type="InterPro" id="IPR017853">
    <property type="entry name" value="GH"/>
</dbReference>
<dbReference type="PANTHER" id="PTHR31297:SF43">
    <property type="entry name" value="GLUCAN 1,3-BETA-GLUCOSIDASE 3"/>
    <property type="match status" value="1"/>
</dbReference>
<evidence type="ECO:0000313" key="7">
    <source>
        <dbReference type="EMBL" id="WPK23269.1"/>
    </source>
</evidence>
<dbReference type="AlphaFoldDB" id="A0AAX4H420"/>
<organism evidence="7 8">
    <name type="scientific">Australozyma saopauloensis</name>
    <dbReference type="NCBI Taxonomy" id="291208"/>
    <lineage>
        <taxon>Eukaryota</taxon>
        <taxon>Fungi</taxon>
        <taxon>Dikarya</taxon>
        <taxon>Ascomycota</taxon>
        <taxon>Saccharomycotina</taxon>
        <taxon>Pichiomycetes</taxon>
        <taxon>Metschnikowiaceae</taxon>
        <taxon>Australozyma</taxon>
    </lineage>
</organism>
<dbReference type="InterPro" id="IPR001547">
    <property type="entry name" value="Glyco_hydro_5"/>
</dbReference>
<dbReference type="InterPro" id="IPR050386">
    <property type="entry name" value="Glycosyl_hydrolase_5"/>
</dbReference>
<keyword evidence="2 5" id="KW-0378">Hydrolase</keyword>
<dbReference type="Gene3D" id="3.20.20.80">
    <property type="entry name" value="Glycosidases"/>
    <property type="match status" value="1"/>
</dbReference>